<feature type="transmembrane region" description="Helical" evidence="12">
    <location>
        <begin position="321"/>
        <end position="339"/>
    </location>
</feature>
<organism evidence="14 15">
    <name type="scientific">Paenibacillus phyllosphaerae</name>
    <dbReference type="NCBI Taxonomy" id="274593"/>
    <lineage>
        <taxon>Bacteria</taxon>
        <taxon>Bacillati</taxon>
        <taxon>Bacillota</taxon>
        <taxon>Bacilli</taxon>
        <taxon>Bacillales</taxon>
        <taxon>Paenibacillaceae</taxon>
        <taxon>Paenibacillus</taxon>
    </lineage>
</organism>
<keyword evidence="15" id="KW-1185">Reference proteome</keyword>
<feature type="coiled-coil region" evidence="11">
    <location>
        <begin position="415"/>
        <end position="460"/>
    </location>
</feature>
<evidence type="ECO:0000256" key="7">
    <source>
        <dbReference type="ARBA" id="ARBA00022777"/>
    </source>
</evidence>
<dbReference type="AlphaFoldDB" id="A0A7W5FPV8"/>
<dbReference type="Proteomes" id="UP000570361">
    <property type="component" value="Unassembled WGS sequence"/>
</dbReference>
<evidence type="ECO:0000256" key="3">
    <source>
        <dbReference type="ARBA" id="ARBA00012438"/>
    </source>
</evidence>
<dbReference type="GO" id="GO:0000155">
    <property type="term" value="F:phosphorelay sensor kinase activity"/>
    <property type="evidence" value="ECO:0007669"/>
    <property type="project" value="InterPro"/>
</dbReference>
<keyword evidence="4" id="KW-1003">Cell membrane</keyword>
<dbReference type="Pfam" id="PF07730">
    <property type="entry name" value="HisKA_3"/>
    <property type="match status" value="1"/>
</dbReference>
<dbReference type="Gene3D" id="3.30.565.10">
    <property type="entry name" value="Histidine kinase-like ATPase, C-terminal domain"/>
    <property type="match status" value="1"/>
</dbReference>
<feature type="transmembrane region" description="Helical" evidence="12">
    <location>
        <begin position="351"/>
        <end position="369"/>
    </location>
</feature>
<evidence type="ECO:0000259" key="13">
    <source>
        <dbReference type="Pfam" id="PF07730"/>
    </source>
</evidence>
<evidence type="ECO:0000256" key="2">
    <source>
        <dbReference type="ARBA" id="ARBA00004651"/>
    </source>
</evidence>
<sequence>MVQINTKPVGTIVKARFLVFLAFILISTLIFGIVGFTILQPSRTDTMNEASVINLDESQPWQVHLGDLPMEAGKPVVTAGHWQPLRAAQNTEEGRSRHAVFWLKLEIPAFLAQLRDPVIWVQKQSSFEVYIDREHYLGLKPEEQSYRHPRMWSMAQLPNNGQMKELLIRTEPRLEGLRFGQYEIGNGKSILLTMVKRDLFNFIYVFFLGLLAVAAFLYYLRSRKDHAFLGFGLLTASAAAAHLLRSDSIQYLPIPDFVIYWGDIPGVIGTGSFMLFLYHFAGQERPRIFLVQAGVYGMLTLLLTVLAYTLPYYTFLDVHRYLILSMFVISFITSARYMVRRYRDNPDRETGWILGGLFCVTLFMFLHVSNMLVPGVAANEMTFASTLQMYLMDNAAGFGVLLFALSIGMAMVTRIARIRDEHEQLNLHLEQMVERRTDQLEKANRLLEHSIQERSEAMAELFVLEERNRIAGDIHDVVGHTLTATVLQIDAASRLIRKQDERGLEKLDLSADLIRKSLQDIRESVHMMKLSNQSYDLADAMRVLECRTEQAAGVMIEREIGELPELSLIQKKVLYHALQEGLTNGIRHGAAGYFHYELQAGEGEVRFTLWNDGRPYAREAYGFGLTNMLERVRQIGGTLEVMSPEGRPYQIIIRFPY</sequence>
<comment type="catalytic activity">
    <reaction evidence="1">
        <text>ATP + protein L-histidine = ADP + protein N-phospho-L-histidine.</text>
        <dbReference type="EC" id="2.7.13.3"/>
    </reaction>
</comment>
<evidence type="ECO:0000256" key="4">
    <source>
        <dbReference type="ARBA" id="ARBA00022475"/>
    </source>
</evidence>
<keyword evidence="7 14" id="KW-0418">Kinase</keyword>
<comment type="caution">
    <text evidence="14">The sequence shown here is derived from an EMBL/GenBank/DDBJ whole genome shotgun (WGS) entry which is preliminary data.</text>
</comment>
<dbReference type="EMBL" id="JACHXK010000014">
    <property type="protein sequence ID" value="MBB3112826.1"/>
    <property type="molecule type" value="Genomic_DNA"/>
</dbReference>
<dbReference type="PANTHER" id="PTHR24421">
    <property type="entry name" value="NITRATE/NITRITE SENSOR PROTEIN NARX-RELATED"/>
    <property type="match status" value="1"/>
</dbReference>
<dbReference type="RefSeq" id="WP_183602932.1">
    <property type="nucleotide sequence ID" value="NZ_JACHXK010000014.1"/>
</dbReference>
<evidence type="ECO:0000256" key="9">
    <source>
        <dbReference type="ARBA" id="ARBA00023012"/>
    </source>
</evidence>
<evidence type="ECO:0000256" key="5">
    <source>
        <dbReference type="ARBA" id="ARBA00022679"/>
    </source>
</evidence>
<gene>
    <name evidence="14" type="ORF">FHS18_004928</name>
</gene>
<feature type="transmembrane region" description="Helical" evidence="12">
    <location>
        <begin position="257"/>
        <end position="281"/>
    </location>
</feature>
<dbReference type="SUPFAM" id="SSF55874">
    <property type="entry name" value="ATPase domain of HSP90 chaperone/DNA topoisomerase II/histidine kinase"/>
    <property type="match status" value="1"/>
</dbReference>
<dbReference type="GO" id="GO:0005886">
    <property type="term" value="C:plasma membrane"/>
    <property type="evidence" value="ECO:0007669"/>
    <property type="project" value="UniProtKB-SubCell"/>
</dbReference>
<evidence type="ECO:0000256" key="6">
    <source>
        <dbReference type="ARBA" id="ARBA00022692"/>
    </source>
</evidence>
<feature type="transmembrane region" description="Helical" evidence="12">
    <location>
        <begin position="199"/>
        <end position="220"/>
    </location>
</feature>
<accession>A0A7W5FPV8</accession>
<dbReference type="CDD" id="cd16917">
    <property type="entry name" value="HATPase_UhpB-NarQ-NarX-like"/>
    <property type="match status" value="1"/>
</dbReference>
<keyword evidence="9" id="KW-0902">Two-component regulatory system</keyword>
<keyword evidence="10 12" id="KW-0472">Membrane</keyword>
<evidence type="ECO:0000313" key="15">
    <source>
        <dbReference type="Proteomes" id="UP000570361"/>
    </source>
</evidence>
<dbReference type="InterPro" id="IPR050482">
    <property type="entry name" value="Sensor_HK_TwoCompSys"/>
</dbReference>
<reference evidence="14 15" key="1">
    <citation type="submission" date="2020-08" db="EMBL/GenBank/DDBJ databases">
        <title>Genomic Encyclopedia of Type Strains, Phase III (KMG-III): the genomes of soil and plant-associated and newly described type strains.</title>
        <authorList>
            <person name="Whitman W."/>
        </authorList>
    </citation>
    <scope>NUCLEOTIDE SEQUENCE [LARGE SCALE GENOMIC DNA]</scope>
    <source>
        <strain evidence="14 15">CECT 5862</strain>
    </source>
</reference>
<evidence type="ECO:0000256" key="11">
    <source>
        <dbReference type="SAM" id="Coils"/>
    </source>
</evidence>
<keyword evidence="6 12" id="KW-0812">Transmembrane</keyword>
<feature type="domain" description="Signal transduction histidine kinase subgroup 3 dimerisation and phosphoacceptor" evidence="13">
    <location>
        <begin position="466"/>
        <end position="529"/>
    </location>
</feature>
<name>A0A7W5FPV8_9BACL</name>
<feature type="transmembrane region" description="Helical" evidence="12">
    <location>
        <begin position="389"/>
        <end position="412"/>
    </location>
</feature>
<dbReference type="Gene3D" id="1.20.5.1930">
    <property type="match status" value="1"/>
</dbReference>
<evidence type="ECO:0000256" key="12">
    <source>
        <dbReference type="SAM" id="Phobius"/>
    </source>
</evidence>
<dbReference type="EC" id="2.7.13.3" evidence="3"/>
<dbReference type="PANTHER" id="PTHR24421:SF37">
    <property type="entry name" value="SENSOR HISTIDINE KINASE NARS"/>
    <property type="match status" value="1"/>
</dbReference>
<keyword evidence="5" id="KW-0808">Transferase</keyword>
<feature type="transmembrane region" description="Helical" evidence="12">
    <location>
        <begin position="227"/>
        <end position="245"/>
    </location>
</feature>
<protein>
    <recommendedName>
        <fullName evidence="3">histidine kinase</fullName>
        <ecNumber evidence="3">2.7.13.3</ecNumber>
    </recommendedName>
</protein>
<evidence type="ECO:0000256" key="1">
    <source>
        <dbReference type="ARBA" id="ARBA00000085"/>
    </source>
</evidence>
<feature type="transmembrane region" description="Helical" evidence="12">
    <location>
        <begin position="293"/>
        <end position="315"/>
    </location>
</feature>
<evidence type="ECO:0000256" key="8">
    <source>
        <dbReference type="ARBA" id="ARBA00022989"/>
    </source>
</evidence>
<evidence type="ECO:0000256" key="10">
    <source>
        <dbReference type="ARBA" id="ARBA00023136"/>
    </source>
</evidence>
<dbReference type="InterPro" id="IPR011712">
    <property type="entry name" value="Sig_transdc_His_kin_sub3_dim/P"/>
</dbReference>
<keyword evidence="8 12" id="KW-1133">Transmembrane helix</keyword>
<keyword evidence="11" id="KW-0175">Coiled coil</keyword>
<evidence type="ECO:0000313" key="14">
    <source>
        <dbReference type="EMBL" id="MBB3112826.1"/>
    </source>
</evidence>
<feature type="transmembrane region" description="Helical" evidence="12">
    <location>
        <begin position="17"/>
        <end position="39"/>
    </location>
</feature>
<dbReference type="InterPro" id="IPR036890">
    <property type="entry name" value="HATPase_C_sf"/>
</dbReference>
<dbReference type="GO" id="GO:0046983">
    <property type="term" value="F:protein dimerization activity"/>
    <property type="evidence" value="ECO:0007669"/>
    <property type="project" value="InterPro"/>
</dbReference>
<comment type="subcellular location">
    <subcellularLocation>
        <location evidence="2">Cell membrane</location>
        <topology evidence="2">Multi-pass membrane protein</topology>
    </subcellularLocation>
</comment>
<proteinExistence type="predicted"/>